<keyword evidence="3" id="KW-1185">Reference proteome</keyword>
<feature type="compositionally biased region" description="Low complexity" evidence="1">
    <location>
        <begin position="215"/>
        <end position="235"/>
    </location>
</feature>
<evidence type="ECO:0000256" key="1">
    <source>
        <dbReference type="SAM" id="MobiDB-lite"/>
    </source>
</evidence>
<reference evidence="2" key="2">
    <citation type="submission" date="2023-05" db="EMBL/GenBank/DDBJ databases">
        <authorList>
            <consortium name="Lawrence Berkeley National Laboratory"/>
            <person name="Steindorff A."/>
            <person name="Hensen N."/>
            <person name="Bonometti L."/>
            <person name="Westerberg I."/>
            <person name="Brannstrom I.O."/>
            <person name="Guillou S."/>
            <person name="Cros-Aarteil S."/>
            <person name="Calhoun S."/>
            <person name="Haridas S."/>
            <person name="Kuo A."/>
            <person name="Mondo S."/>
            <person name="Pangilinan J."/>
            <person name="Riley R."/>
            <person name="Labutti K."/>
            <person name="Andreopoulos B."/>
            <person name="Lipzen A."/>
            <person name="Chen C."/>
            <person name="Yanf M."/>
            <person name="Daum C."/>
            <person name="Ng V."/>
            <person name="Clum A."/>
            <person name="Ohm R."/>
            <person name="Martin F."/>
            <person name="Silar P."/>
            <person name="Natvig D."/>
            <person name="Lalanne C."/>
            <person name="Gautier V."/>
            <person name="Ament-Velasquez S.L."/>
            <person name="Kruys A."/>
            <person name="Hutchinson M.I."/>
            <person name="Powell A.J."/>
            <person name="Barry K."/>
            <person name="Miller A.N."/>
            <person name="Grigoriev I.V."/>
            <person name="Debuchy R."/>
            <person name="Gladieux P."/>
            <person name="Thoren M.H."/>
            <person name="Johannesson H."/>
        </authorList>
    </citation>
    <scope>NUCLEOTIDE SEQUENCE</scope>
    <source>
        <strain evidence="2">CBS 123565</strain>
    </source>
</reference>
<reference evidence="2" key="1">
    <citation type="journal article" date="2023" name="Mol. Phylogenet. Evol.">
        <title>Genome-scale phylogeny and comparative genomics of the fungal order Sordariales.</title>
        <authorList>
            <person name="Hensen N."/>
            <person name="Bonometti L."/>
            <person name="Westerberg I."/>
            <person name="Brannstrom I.O."/>
            <person name="Guillou S."/>
            <person name="Cros-Aarteil S."/>
            <person name="Calhoun S."/>
            <person name="Haridas S."/>
            <person name="Kuo A."/>
            <person name="Mondo S."/>
            <person name="Pangilinan J."/>
            <person name="Riley R."/>
            <person name="LaButti K."/>
            <person name="Andreopoulos B."/>
            <person name="Lipzen A."/>
            <person name="Chen C."/>
            <person name="Yan M."/>
            <person name="Daum C."/>
            <person name="Ng V."/>
            <person name="Clum A."/>
            <person name="Steindorff A."/>
            <person name="Ohm R.A."/>
            <person name="Martin F."/>
            <person name="Silar P."/>
            <person name="Natvig D.O."/>
            <person name="Lalanne C."/>
            <person name="Gautier V."/>
            <person name="Ament-Velasquez S.L."/>
            <person name="Kruys A."/>
            <person name="Hutchinson M.I."/>
            <person name="Powell A.J."/>
            <person name="Barry K."/>
            <person name="Miller A.N."/>
            <person name="Grigoriev I.V."/>
            <person name="Debuchy R."/>
            <person name="Gladieux P."/>
            <person name="Hiltunen Thoren M."/>
            <person name="Johannesson H."/>
        </authorList>
    </citation>
    <scope>NUCLEOTIDE SEQUENCE</scope>
    <source>
        <strain evidence="2">CBS 123565</strain>
    </source>
</reference>
<evidence type="ECO:0000313" key="3">
    <source>
        <dbReference type="Proteomes" id="UP001304895"/>
    </source>
</evidence>
<organism evidence="2 3">
    <name type="scientific">Trichocladium antarcticum</name>
    <dbReference type="NCBI Taxonomy" id="1450529"/>
    <lineage>
        <taxon>Eukaryota</taxon>
        <taxon>Fungi</taxon>
        <taxon>Dikarya</taxon>
        <taxon>Ascomycota</taxon>
        <taxon>Pezizomycotina</taxon>
        <taxon>Sordariomycetes</taxon>
        <taxon>Sordariomycetidae</taxon>
        <taxon>Sordariales</taxon>
        <taxon>Chaetomiaceae</taxon>
        <taxon>Trichocladium</taxon>
    </lineage>
</organism>
<name>A0AAN6UE63_9PEZI</name>
<feature type="region of interest" description="Disordered" evidence="1">
    <location>
        <begin position="15"/>
        <end position="39"/>
    </location>
</feature>
<accession>A0AAN6UE63</accession>
<comment type="caution">
    <text evidence="2">The sequence shown here is derived from an EMBL/GenBank/DDBJ whole genome shotgun (WGS) entry which is preliminary data.</text>
</comment>
<protein>
    <submittedName>
        <fullName evidence="2">Uncharacterized protein</fullName>
    </submittedName>
</protein>
<evidence type="ECO:0000313" key="2">
    <source>
        <dbReference type="EMBL" id="KAK4131310.1"/>
    </source>
</evidence>
<dbReference type="EMBL" id="MU853426">
    <property type="protein sequence ID" value="KAK4131310.1"/>
    <property type="molecule type" value="Genomic_DNA"/>
</dbReference>
<sequence length="313" mass="33863">MVRSKPSFAALTQANSNIRSDKHPRQAASHHPLPNSIMNRSRYVPQTAYSISPYAQQYGPAPASQFTAMMPPPQQTLAMPSSTYNPQPSMGVGHSPSSIWTPSFAAHGPIIEDLCAPPPPHLAGLGLSGSPPMGSLPPRMAALQTQMHHPGAMPQVQNVYGLPMHHTFAQHQQQQQQQQHMQQQYQQHLQQQQQHLQRVMVGSYPPYGVQQQQQQQHAQQMAFQQHQQHHQQLQQRGFDGVGAGMPGRTRLETGFPAAVMPVGAGNQGGMQGQVGSPNMGGSPGGGDGMGAPLTPVEEALRGFLSPDLNDLGH</sequence>
<gene>
    <name evidence="2" type="ORF">BT67DRAFT_161178</name>
</gene>
<proteinExistence type="predicted"/>
<dbReference type="AlphaFoldDB" id="A0AAN6UE63"/>
<feature type="region of interest" description="Disordered" evidence="1">
    <location>
        <begin position="215"/>
        <end position="239"/>
    </location>
</feature>
<dbReference type="Proteomes" id="UP001304895">
    <property type="component" value="Unassembled WGS sequence"/>
</dbReference>